<accession>A0A6J4NUL8</accession>
<evidence type="ECO:0000256" key="1">
    <source>
        <dbReference type="SAM" id="MobiDB-lite"/>
    </source>
</evidence>
<name>A0A6J4NUL8_9ACTN</name>
<feature type="compositionally biased region" description="Low complexity" evidence="1">
    <location>
        <begin position="84"/>
        <end position="93"/>
    </location>
</feature>
<feature type="compositionally biased region" description="Basic residues" evidence="1">
    <location>
        <begin position="94"/>
        <end position="104"/>
    </location>
</feature>
<organism evidence="2">
    <name type="scientific">uncultured Nocardioides sp</name>
    <dbReference type="NCBI Taxonomy" id="198441"/>
    <lineage>
        <taxon>Bacteria</taxon>
        <taxon>Bacillati</taxon>
        <taxon>Actinomycetota</taxon>
        <taxon>Actinomycetes</taxon>
        <taxon>Propionibacteriales</taxon>
        <taxon>Nocardioidaceae</taxon>
        <taxon>Nocardioides</taxon>
        <taxon>environmental samples</taxon>
    </lineage>
</organism>
<feature type="region of interest" description="Disordered" evidence="1">
    <location>
        <begin position="1"/>
        <end position="139"/>
    </location>
</feature>
<feature type="compositionally biased region" description="Basic and acidic residues" evidence="1">
    <location>
        <begin position="1"/>
        <end position="10"/>
    </location>
</feature>
<evidence type="ECO:0000313" key="2">
    <source>
        <dbReference type="EMBL" id="CAA9392897.1"/>
    </source>
</evidence>
<gene>
    <name evidence="2" type="ORF">AVDCRST_MAG06-1705</name>
</gene>
<proteinExistence type="predicted"/>
<dbReference type="EMBL" id="CADCUP010000115">
    <property type="protein sequence ID" value="CAA9392897.1"/>
    <property type="molecule type" value="Genomic_DNA"/>
</dbReference>
<reference evidence="2" key="1">
    <citation type="submission" date="2020-02" db="EMBL/GenBank/DDBJ databases">
        <authorList>
            <person name="Meier V. D."/>
        </authorList>
    </citation>
    <scope>NUCLEOTIDE SEQUENCE</scope>
    <source>
        <strain evidence="2">AVDCRST_MAG06</strain>
    </source>
</reference>
<feature type="non-terminal residue" evidence="2">
    <location>
        <position position="139"/>
    </location>
</feature>
<sequence length="139" mass="14778">EHVRPADSRRGRLRHLGGRRADGPAPADPAHLRADGPDHAGPHGRRRASLLPPRPRAAPADRRPHLAGHRHRGGAPDPGPREPAPGAACPQRRAAGRGRRRPRRAASYPLGGEHAHQPGARTAGPDAEQPGRRLAPVPL</sequence>
<feature type="non-terminal residue" evidence="2">
    <location>
        <position position="1"/>
    </location>
</feature>
<dbReference type="AlphaFoldDB" id="A0A6J4NUL8"/>
<feature type="compositionally biased region" description="Basic and acidic residues" evidence="1">
    <location>
        <begin position="30"/>
        <end position="41"/>
    </location>
</feature>
<protein>
    <submittedName>
        <fullName evidence="2">HspR, transcriptional repressor of DnaK operon</fullName>
    </submittedName>
</protein>